<evidence type="ECO:0000313" key="3">
    <source>
        <dbReference type="Proteomes" id="UP000077469"/>
    </source>
</evidence>
<dbReference type="GO" id="GO:0005737">
    <property type="term" value="C:cytoplasm"/>
    <property type="evidence" value="ECO:0007669"/>
    <property type="project" value="InterPro"/>
</dbReference>
<dbReference type="KEGG" id="phy:AJ81_01195"/>
<evidence type="ECO:0000259" key="1">
    <source>
        <dbReference type="Pfam" id="PF13393"/>
    </source>
</evidence>
<name>A0A0X1KTJ2_9THEM</name>
<dbReference type="InterPro" id="IPR045864">
    <property type="entry name" value="aa-tRNA-synth_II/BPL/LPL"/>
</dbReference>
<accession>A0A0X1KTJ2</accession>
<dbReference type="Pfam" id="PF13393">
    <property type="entry name" value="tRNA-synt_His"/>
    <property type="match status" value="1"/>
</dbReference>
<feature type="domain" description="Class II Histidinyl-tRNA synthetase (HisRS)-like catalytic core" evidence="1">
    <location>
        <begin position="2"/>
        <end position="264"/>
    </location>
</feature>
<dbReference type="RefSeq" id="WP_031503336.1">
    <property type="nucleotide sequence ID" value="NC_022795.1"/>
</dbReference>
<organism evidence="2 3">
    <name type="scientific">Pseudothermotoga hypogea DSM 11164 = NBRC 106472</name>
    <dbReference type="NCBI Taxonomy" id="1123384"/>
    <lineage>
        <taxon>Bacteria</taxon>
        <taxon>Thermotogati</taxon>
        <taxon>Thermotogota</taxon>
        <taxon>Thermotogae</taxon>
        <taxon>Thermotogales</taxon>
        <taxon>Thermotogaceae</taxon>
        <taxon>Pseudothermotoga</taxon>
    </lineage>
</organism>
<dbReference type="Gene3D" id="3.30.930.10">
    <property type="entry name" value="Bira Bifunctional Protein, Domain 2"/>
    <property type="match status" value="1"/>
</dbReference>
<dbReference type="PATRIC" id="fig|1123384.7.peg.241"/>
<dbReference type="Proteomes" id="UP000077469">
    <property type="component" value="Chromosome"/>
</dbReference>
<dbReference type="PaxDb" id="1123384-AJ81_01195"/>
<keyword evidence="3" id="KW-1185">Reference proteome</keyword>
<protein>
    <recommendedName>
        <fullName evidence="1">Class II Histidinyl-tRNA synthetase (HisRS)-like catalytic core domain-containing protein</fullName>
    </recommendedName>
</protein>
<dbReference type="STRING" id="1123384.AJ81_01195"/>
<dbReference type="PANTHER" id="PTHR43707">
    <property type="entry name" value="HISTIDYL-TRNA SYNTHETASE"/>
    <property type="match status" value="1"/>
</dbReference>
<dbReference type="InterPro" id="IPR004516">
    <property type="entry name" value="HisRS/HisZ"/>
</dbReference>
<dbReference type="SUPFAM" id="SSF55681">
    <property type="entry name" value="Class II aaRS and biotin synthetases"/>
    <property type="match status" value="1"/>
</dbReference>
<dbReference type="PANTHER" id="PTHR43707:SF1">
    <property type="entry name" value="HISTIDINE--TRNA LIGASE, MITOCHONDRIAL-RELATED"/>
    <property type="match status" value="1"/>
</dbReference>
<dbReference type="EMBL" id="CP007141">
    <property type="protein sequence ID" value="AJC74630.1"/>
    <property type="molecule type" value="Genomic_DNA"/>
</dbReference>
<proteinExistence type="predicted"/>
<reference evidence="2 3" key="1">
    <citation type="submission" date="2014-01" db="EMBL/GenBank/DDBJ databases">
        <title>Genome sequencing of Thermotog hypogea.</title>
        <authorList>
            <person name="Zhang X."/>
            <person name="Alvare G."/>
            <person name="Fristensky B."/>
            <person name="Chen L."/>
            <person name="Suen T."/>
            <person name="Chen Q."/>
            <person name="Ma K."/>
        </authorList>
    </citation>
    <scope>NUCLEOTIDE SEQUENCE [LARGE SCALE GENOMIC DNA]</scope>
    <source>
        <strain evidence="2 3">DSM 11164</strain>
    </source>
</reference>
<dbReference type="AlphaFoldDB" id="A0A0X1KTJ2"/>
<gene>
    <name evidence="2" type="ORF">AJ81_01195</name>
</gene>
<dbReference type="OrthoDB" id="37028at2"/>
<sequence>MKRIDKLVRSFVDQAMAEGFELFLSPETEVLRDLSQINDNVVFFQAKNGQLFKLRDDYTTTIVEFFNKNASDSLRVWYSGFVYRYDQTGQIQNTFQLGLEIVPYNSPQDSFVVLRVMLESILRSLTDELLVEIGDSRVIEKCVQHVPKKFRKKLFELIDRKDVSELEFFASLNDLDLSDVLKLVEASFTKRSVNQLKEFELDPSIEREIVELVDFLSGFSGVTVEIDFSLARTVEEYDGPTFIFFDLKDPALIAAGGRYRVNERTLGVGGTIFLEEKAWSR</sequence>
<dbReference type="GO" id="GO:0006427">
    <property type="term" value="P:histidyl-tRNA aminoacylation"/>
    <property type="evidence" value="ECO:0007669"/>
    <property type="project" value="TreeGrafter"/>
</dbReference>
<dbReference type="GO" id="GO:0004821">
    <property type="term" value="F:histidine-tRNA ligase activity"/>
    <property type="evidence" value="ECO:0007669"/>
    <property type="project" value="TreeGrafter"/>
</dbReference>
<evidence type="ECO:0000313" key="2">
    <source>
        <dbReference type="EMBL" id="AJC74630.1"/>
    </source>
</evidence>
<dbReference type="InterPro" id="IPR041715">
    <property type="entry name" value="HisRS-like_core"/>
</dbReference>